<organism evidence="1 2">
    <name type="scientific">Plasmodium malariae</name>
    <dbReference type="NCBI Taxonomy" id="5858"/>
    <lineage>
        <taxon>Eukaryota</taxon>
        <taxon>Sar</taxon>
        <taxon>Alveolata</taxon>
        <taxon>Apicomplexa</taxon>
        <taxon>Aconoidasida</taxon>
        <taxon>Haemosporida</taxon>
        <taxon>Plasmodiidae</taxon>
        <taxon>Plasmodium</taxon>
        <taxon>Plasmodium (Plasmodium)</taxon>
    </lineage>
</organism>
<reference evidence="2" key="1">
    <citation type="submission" date="2016-05" db="EMBL/GenBank/DDBJ databases">
        <authorList>
            <person name="Naeem Raeece"/>
        </authorList>
    </citation>
    <scope>NUCLEOTIDE SEQUENCE [LARGE SCALE GENOMIC DNA]</scope>
</reference>
<proteinExistence type="predicted"/>
<dbReference type="VEuPathDB" id="PlasmoDB:PmUG01_14031200"/>
<evidence type="ECO:0000313" key="1">
    <source>
        <dbReference type="EMBL" id="SBT00838.1"/>
    </source>
</evidence>
<protein>
    <submittedName>
        <fullName evidence="1">Uncharacterized protein</fullName>
    </submittedName>
</protein>
<dbReference type="Proteomes" id="UP000078597">
    <property type="component" value="Unassembled WGS sequence"/>
</dbReference>
<sequence>MFTLRIKEGHHVGDSDYGTVDDVQQISNKASEFLEVFDEQERMMENADLYKQFNEKMNSKLILWSEIQIIKNHTCAEMVPTIARKIFIKSKVNDNVTINIKFMCKKKFGGVKFLDTNRTSEEAVYFKKEDEALLRNLLKNNPDINPEYNYSDVESGLCNLSNDLSLVFSKYGIKGMDNNDVIRDVIRVFELNGYRKMLDK</sequence>
<accession>A0A1A8X6G3</accession>
<gene>
    <name evidence="1" type="ORF">PMALA_078620</name>
</gene>
<evidence type="ECO:0000313" key="2">
    <source>
        <dbReference type="Proteomes" id="UP000078597"/>
    </source>
</evidence>
<dbReference type="AlphaFoldDB" id="A0A1A8X6G3"/>
<name>A0A1A8X6G3_PLAMA</name>
<dbReference type="VEuPathDB" id="PlasmoDB:PmUG01_14031100"/>
<dbReference type="EMBL" id="FLQW01006670">
    <property type="protein sequence ID" value="SBT00838.1"/>
    <property type="molecule type" value="Genomic_DNA"/>
</dbReference>